<reference evidence="2" key="1">
    <citation type="submission" date="2023-08" db="EMBL/GenBank/DDBJ databases">
        <title>Pelteobagrus vachellii genome.</title>
        <authorList>
            <person name="Liu H."/>
        </authorList>
    </citation>
    <scope>NUCLEOTIDE SEQUENCE</scope>
    <source>
        <strain evidence="2">PRFRI_2022a</strain>
        <tissue evidence="2">Muscle</tissue>
    </source>
</reference>
<organism evidence="2 3">
    <name type="scientific">Tachysurus vachellii</name>
    <name type="common">Darkbarbel catfish</name>
    <name type="synonym">Pelteobagrus vachellii</name>
    <dbReference type="NCBI Taxonomy" id="175792"/>
    <lineage>
        <taxon>Eukaryota</taxon>
        <taxon>Metazoa</taxon>
        <taxon>Chordata</taxon>
        <taxon>Craniata</taxon>
        <taxon>Vertebrata</taxon>
        <taxon>Euteleostomi</taxon>
        <taxon>Actinopterygii</taxon>
        <taxon>Neopterygii</taxon>
        <taxon>Teleostei</taxon>
        <taxon>Ostariophysi</taxon>
        <taxon>Siluriformes</taxon>
        <taxon>Bagridae</taxon>
        <taxon>Tachysurus</taxon>
    </lineage>
</organism>
<evidence type="ECO:0000313" key="3">
    <source>
        <dbReference type="Proteomes" id="UP001187315"/>
    </source>
</evidence>
<feature type="transmembrane region" description="Helical" evidence="1">
    <location>
        <begin position="44"/>
        <end position="70"/>
    </location>
</feature>
<evidence type="ECO:0000256" key="1">
    <source>
        <dbReference type="SAM" id="Phobius"/>
    </source>
</evidence>
<comment type="caution">
    <text evidence="2">The sequence shown here is derived from an EMBL/GenBank/DDBJ whole genome shotgun (WGS) entry which is preliminary data.</text>
</comment>
<sequence>MLRSSASAREKHVFGPCCSFELKMDIHLESEPLTLRFLRTFRDLLRFVLFTYTVFFGALILAGWTTYFIVAK</sequence>
<keyword evidence="1" id="KW-1133">Transmembrane helix</keyword>
<keyword evidence="3" id="KW-1185">Reference proteome</keyword>
<accession>A0AA88MZ85</accession>
<protein>
    <submittedName>
        <fullName evidence="2">Uncharacterized protein</fullName>
    </submittedName>
</protein>
<dbReference type="AlphaFoldDB" id="A0AA88MZ85"/>
<proteinExistence type="predicted"/>
<dbReference type="EMBL" id="JAVHJS010000010">
    <property type="protein sequence ID" value="KAK2845758.1"/>
    <property type="molecule type" value="Genomic_DNA"/>
</dbReference>
<name>A0AA88MZ85_TACVA</name>
<keyword evidence="1" id="KW-0472">Membrane</keyword>
<keyword evidence="1" id="KW-0812">Transmembrane</keyword>
<gene>
    <name evidence="2" type="ORF">Q7C36_010612</name>
</gene>
<dbReference type="Proteomes" id="UP001187315">
    <property type="component" value="Unassembled WGS sequence"/>
</dbReference>
<evidence type="ECO:0000313" key="2">
    <source>
        <dbReference type="EMBL" id="KAK2845758.1"/>
    </source>
</evidence>